<evidence type="ECO:0000256" key="2">
    <source>
        <dbReference type="SAM" id="Phobius"/>
    </source>
</evidence>
<dbReference type="AlphaFoldDB" id="A0A8H3ETV7"/>
<feature type="signal peptide" evidence="3">
    <location>
        <begin position="1"/>
        <end position="21"/>
    </location>
</feature>
<gene>
    <name evidence="6" type="ORF">HETSPECPRED_000392</name>
</gene>
<keyword evidence="2" id="KW-0812">Transmembrane</keyword>
<keyword evidence="3" id="KW-0732">Signal</keyword>
<keyword evidence="2" id="KW-0472">Membrane</keyword>
<feature type="compositionally biased region" description="Polar residues" evidence="1">
    <location>
        <begin position="456"/>
        <end position="465"/>
    </location>
</feature>
<evidence type="ECO:0000259" key="4">
    <source>
        <dbReference type="Pfam" id="PF10348"/>
    </source>
</evidence>
<feature type="compositionally biased region" description="Acidic residues" evidence="1">
    <location>
        <begin position="440"/>
        <end position="449"/>
    </location>
</feature>
<dbReference type="InterPro" id="IPR018825">
    <property type="entry name" value="DUF2427"/>
</dbReference>
<feature type="transmembrane region" description="Helical" evidence="2">
    <location>
        <begin position="72"/>
        <end position="91"/>
    </location>
</feature>
<feature type="transmembrane region" description="Helical" evidence="2">
    <location>
        <begin position="305"/>
        <end position="324"/>
    </location>
</feature>
<keyword evidence="2" id="KW-1133">Transmembrane helix</keyword>
<dbReference type="Pfam" id="PF10348">
    <property type="entry name" value="DUF2427"/>
    <property type="match status" value="1"/>
</dbReference>
<feature type="region of interest" description="Disordered" evidence="1">
    <location>
        <begin position="440"/>
        <end position="465"/>
    </location>
</feature>
<feature type="transmembrane region" description="Helical" evidence="2">
    <location>
        <begin position="380"/>
        <end position="401"/>
    </location>
</feature>
<dbReference type="Pfam" id="PF10355">
    <property type="entry name" value="Ytp1"/>
    <property type="match status" value="1"/>
</dbReference>
<feature type="transmembrane region" description="Helical" evidence="2">
    <location>
        <begin position="344"/>
        <end position="360"/>
    </location>
</feature>
<name>A0A8H3ETV7_9LECA</name>
<keyword evidence="7" id="KW-1185">Reference proteome</keyword>
<feature type="transmembrane region" description="Helical" evidence="2">
    <location>
        <begin position="137"/>
        <end position="160"/>
    </location>
</feature>
<dbReference type="EMBL" id="CAJPDS010000010">
    <property type="protein sequence ID" value="CAF9911598.1"/>
    <property type="molecule type" value="Genomic_DNA"/>
</dbReference>
<dbReference type="InterPro" id="IPR018827">
    <property type="entry name" value="YTP1_C"/>
</dbReference>
<comment type="caution">
    <text evidence="6">The sequence shown here is derived from an EMBL/GenBank/DDBJ whole genome shotgun (WGS) entry which is preliminary data.</text>
</comment>
<reference evidence="6" key="1">
    <citation type="submission" date="2021-03" db="EMBL/GenBank/DDBJ databases">
        <authorList>
            <person name="Tagirdzhanova G."/>
        </authorList>
    </citation>
    <scope>NUCLEOTIDE SEQUENCE</scope>
</reference>
<feature type="transmembrane region" description="Helical" evidence="2">
    <location>
        <begin position="180"/>
        <end position="203"/>
    </location>
</feature>
<dbReference type="PANTHER" id="PTHR31685:SF2">
    <property type="entry name" value="PROTEIN YTP1"/>
    <property type="match status" value="1"/>
</dbReference>
<dbReference type="OrthoDB" id="4137487at2759"/>
<feature type="transmembrane region" description="Helical" evidence="2">
    <location>
        <begin position="103"/>
        <end position="125"/>
    </location>
</feature>
<organism evidence="6 7">
    <name type="scientific">Heterodermia speciosa</name>
    <dbReference type="NCBI Taxonomy" id="116794"/>
    <lineage>
        <taxon>Eukaryota</taxon>
        <taxon>Fungi</taxon>
        <taxon>Dikarya</taxon>
        <taxon>Ascomycota</taxon>
        <taxon>Pezizomycotina</taxon>
        <taxon>Lecanoromycetes</taxon>
        <taxon>OSLEUM clade</taxon>
        <taxon>Lecanoromycetidae</taxon>
        <taxon>Caliciales</taxon>
        <taxon>Physciaceae</taxon>
        <taxon>Heterodermia</taxon>
    </lineage>
</organism>
<evidence type="ECO:0008006" key="8">
    <source>
        <dbReference type="Google" id="ProtNLM"/>
    </source>
</evidence>
<evidence type="ECO:0000313" key="7">
    <source>
        <dbReference type="Proteomes" id="UP000664521"/>
    </source>
</evidence>
<feature type="domain" description="Protein YTP1-like C-terminal" evidence="5">
    <location>
        <begin position="156"/>
        <end position="400"/>
    </location>
</feature>
<evidence type="ECO:0000256" key="3">
    <source>
        <dbReference type="SAM" id="SignalP"/>
    </source>
</evidence>
<protein>
    <recommendedName>
        <fullName evidence="8">Integral membrane protein</fullName>
    </recommendedName>
</protein>
<accession>A0A8H3ETV7</accession>
<feature type="transmembrane region" description="Helical" evidence="2">
    <location>
        <begin position="276"/>
        <end position="293"/>
    </location>
</feature>
<dbReference type="CDD" id="cd08760">
    <property type="entry name" value="Cyt_b561_FRRS1_like"/>
    <property type="match status" value="1"/>
</dbReference>
<feature type="domain" description="DUF2427" evidence="4">
    <location>
        <begin position="28"/>
        <end position="128"/>
    </location>
</feature>
<evidence type="ECO:0000256" key="1">
    <source>
        <dbReference type="SAM" id="MobiDB-lite"/>
    </source>
</evidence>
<feature type="transmembrane region" description="Helical" evidence="2">
    <location>
        <begin position="45"/>
        <end position="65"/>
    </location>
</feature>
<evidence type="ECO:0000313" key="6">
    <source>
        <dbReference type="EMBL" id="CAF9911598.1"/>
    </source>
</evidence>
<proteinExistence type="predicted"/>
<evidence type="ECO:0000259" key="5">
    <source>
        <dbReference type="Pfam" id="PF10355"/>
    </source>
</evidence>
<dbReference type="Proteomes" id="UP000664521">
    <property type="component" value="Unassembled WGS sequence"/>
</dbReference>
<sequence length="465" mass="51644">MPFFSLPNLLVCALFARQVASHEHHDDKIPEGEAVSPDPLDAILWVHIIIQILSFGIIFPTGMVLGIVRSRFHVPVQVFGTLLAIVGYFLGHAHRGRQFAPNIHASFASTLMFMLLAQVAFGIYLKLHLEKGIHGRIRRYVVLAHGIVGKAMPVVSWVQMLFGGITALGFCRGDHLGQCLAHFIMGSAFIGYGIILTILLLVGQWWLARTGRSQEFFDSLLIAAWGCVNTFTEHRWGSAWVKNDLQHTSMGIVWWCAGLLGVWLSRKRDGRPKRNLLPALVIILTGWAMSAHPQGLELSTHVHTVFGWTLMAAGAARVVEISFVLRDRNTLSETDQEDVNSWQYLTPFLLYTSGLLFMGATEEQMSMLAAAHVSHVSYILILYSVAFLMFLFVCMLLHLYATHAWPADAKTNGVNGHVANWGPASANRRLRGSEEFELEGLMSDDDDDESPKSGTRETNANGRAT</sequence>
<feature type="chain" id="PRO_5034780982" description="Integral membrane protein" evidence="3">
    <location>
        <begin position="22"/>
        <end position="465"/>
    </location>
</feature>
<dbReference type="PANTHER" id="PTHR31685">
    <property type="entry name" value="INTEGRAL MEMBRANE PROTEIN (AFU_ORTHOLOGUE AFUA_6G12730)-RELATED"/>
    <property type="match status" value="1"/>
</dbReference>